<dbReference type="Pfam" id="PF01077">
    <property type="entry name" value="NIR_SIR"/>
    <property type="match status" value="2"/>
</dbReference>
<dbReference type="InterPro" id="IPR006066">
    <property type="entry name" value="NO2/SO3_Rdtase_FeS/sirohaem_BS"/>
</dbReference>
<proteinExistence type="predicted"/>
<dbReference type="STRING" id="1137284.GCA_001418205_00771"/>
<feature type="domain" description="Nitrite/Sulfite reductase ferredoxin-like" evidence="8">
    <location>
        <begin position="48"/>
        <end position="110"/>
    </location>
</feature>
<dbReference type="AlphaFoldDB" id="A0A0K6IHV1"/>
<name>A0A0K6IHV1_9GAMM</name>
<dbReference type="InterPro" id="IPR045854">
    <property type="entry name" value="NO2/SO3_Rdtase_4Fe4S_sf"/>
</dbReference>
<dbReference type="PRINTS" id="PR00397">
    <property type="entry name" value="SIROHAEM"/>
</dbReference>
<dbReference type="PANTHER" id="PTHR32439:SF9">
    <property type="entry name" value="BLR3264 PROTEIN"/>
    <property type="match status" value="1"/>
</dbReference>
<dbReference type="InterPro" id="IPR051329">
    <property type="entry name" value="NIR_SIR_4Fe-4S"/>
</dbReference>
<reference evidence="10" key="1">
    <citation type="submission" date="2015-08" db="EMBL/GenBank/DDBJ databases">
        <authorList>
            <person name="Varghese N."/>
        </authorList>
    </citation>
    <scope>NUCLEOTIDE SEQUENCE [LARGE SCALE GENOMIC DNA]</scope>
    <source>
        <strain evidence="10">JCM 18476</strain>
    </source>
</reference>
<dbReference type="OrthoDB" id="3189055at2"/>
<protein>
    <submittedName>
        <fullName evidence="9">Sulfite reductase, beta subunit (Hemoprotein)</fullName>
    </submittedName>
</protein>
<keyword evidence="4" id="KW-0560">Oxidoreductase</keyword>
<keyword evidence="5" id="KW-0408">Iron</keyword>
<accession>A0A0K6IHV1</accession>
<evidence type="ECO:0000256" key="5">
    <source>
        <dbReference type="ARBA" id="ARBA00023004"/>
    </source>
</evidence>
<dbReference type="RefSeq" id="WP_055461895.1">
    <property type="nucleotide sequence ID" value="NZ_CYHG01000002.1"/>
</dbReference>
<feature type="domain" description="Nitrite/sulphite reductase 4Fe-4S" evidence="7">
    <location>
        <begin position="413"/>
        <end position="546"/>
    </location>
</feature>
<dbReference type="Gene3D" id="3.30.413.10">
    <property type="entry name" value="Sulfite Reductase Hemoprotein, domain 1"/>
    <property type="match status" value="2"/>
</dbReference>
<keyword evidence="2" id="KW-0349">Heme</keyword>
<evidence type="ECO:0000256" key="4">
    <source>
        <dbReference type="ARBA" id="ARBA00023002"/>
    </source>
</evidence>
<gene>
    <name evidence="9" type="ORF">Ga0061065_102265</name>
</gene>
<dbReference type="SUPFAM" id="SSF56014">
    <property type="entry name" value="Nitrite and sulphite reductase 4Fe-4S domain-like"/>
    <property type="match status" value="2"/>
</dbReference>
<evidence type="ECO:0000313" key="9">
    <source>
        <dbReference type="EMBL" id="CUB02927.1"/>
    </source>
</evidence>
<evidence type="ECO:0000256" key="6">
    <source>
        <dbReference type="ARBA" id="ARBA00023014"/>
    </source>
</evidence>
<dbReference type="Pfam" id="PF03460">
    <property type="entry name" value="NIR_SIR_ferr"/>
    <property type="match status" value="2"/>
</dbReference>
<evidence type="ECO:0000259" key="7">
    <source>
        <dbReference type="Pfam" id="PF01077"/>
    </source>
</evidence>
<dbReference type="EMBL" id="CYHG01000002">
    <property type="protein sequence ID" value="CUB02927.1"/>
    <property type="molecule type" value="Genomic_DNA"/>
</dbReference>
<evidence type="ECO:0000256" key="2">
    <source>
        <dbReference type="ARBA" id="ARBA00022617"/>
    </source>
</evidence>
<evidence type="ECO:0000313" key="10">
    <source>
        <dbReference type="Proteomes" id="UP000182769"/>
    </source>
</evidence>
<feature type="domain" description="Nitrite/Sulfite reductase ferredoxin-like" evidence="8">
    <location>
        <begin position="347"/>
        <end position="398"/>
    </location>
</feature>
<dbReference type="GO" id="GO:0020037">
    <property type="term" value="F:heme binding"/>
    <property type="evidence" value="ECO:0007669"/>
    <property type="project" value="InterPro"/>
</dbReference>
<keyword evidence="6" id="KW-0411">Iron-sulfur</keyword>
<dbReference type="GO" id="GO:0046872">
    <property type="term" value="F:metal ion binding"/>
    <property type="evidence" value="ECO:0007669"/>
    <property type="project" value="UniProtKB-KW"/>
</dbReference>
<evidence type="ECO:0000256" key="3">
    <source>
        <dbReference type="ARBA" id="ARBA00022723"/>
    </source>
</evidence>
<dbReference type="Proteomes" id="UP000182769">
    <property type="component" value="Unassembled WGS sequence"/>
</dbReference>
<evidence type="ECO:0000256" key="1">
    <source>
        <dbReference type="ARBA" id="ARBA00022485"/>
    </source>
</evidence>
<dbReference type="GO" id="GO:0016491">
    <property type="term" value="F:oxidoreductase activity"/>
    <property type="evidence" value="ECO:0007669"/>
    <property type="project" value="UniProtKB-KW"/>
</dbReference>
<dbReference type="PANTHER" id="PTHR32439">
    <property type="entry name" value="FERREDOXIN--NITRITE REDUCTASE, CHLOROPLASTIC"/>
    <property type="match status" value="1"/>
</dbReference>
<organism evidence="9 10">
    <name type="scientific">Marinomonas fungiae</name>
    <dbReference type="NCBI Taxonomy" id="1137284"/>
    <lineage>
        <taxon>Bacteria</taxon>
        <taxon>Pseudomonadati</taxon>
        <taxon>Pseudomonadota</taxon>
        <taxon>Gammaproteobacteria</taxon>
        <taxon>Oceanospirillales</taxon>
        <taxon>Oceanospirillaceae</taxon>
        <taxon>Marinomonas</taxon>
    </lineage>
</organism>
<dbReference type="InterPro" id="IPR005117">
    <property type="entry name" value="NiRdtase/SiRdtase_haem-b_fer"/>
</dbReference>
<dbReference type="Gene3D" id="3.90.480.10">
    <property type="entry name" value="Sulfite Reductase Hemoprotein,Domain 2"/>
    <property type="match status" value="1"/>
</dbReference>
<dbReference type="InterPro" id="IPR036136">
    <property type="entry name" value="Nit/Sulf_reduc_fer-like_dom_sf"/>
</dbReference>
<dbReference type="GO" id="GO:0051539">
    <property type="term" value="F:4 iron, 4 sulfur cluster binding"/>
    <property type="evidence" value="ECO:0007669"/>
    <property type="project" value="UniProtKB-KW"/>
</dbReference>
<keyword evidence="10" id="KW-1185">Reference proteome</keyword>
<feature type="domain" description="Nitrite/sulphite reductase 4Fe-4S" evidence="7">
    <location>
        <begin position="119"/>
        <end position="273"/>
    </location>
</feature>
<keyword evidence="1" id="KW-0004">4Fe-4S</keyword>
<sequence length="552" mass="62302">MYQYDDYDRALVTERVAQFRDQVARYQAGQLSEDEFLPLRLQNGLYLQKHAYMLRVAIPYGVLSAKQLRALAHVGDTFDKGYGHFTTRQNIQFNWVKLPEVPDLLAYLAEHDMHAIQTSGNVVRNVTTEAFAGVADDEVYDPRIFAEIIRQWSTINPEFLFLPRKFKIAVSASEEDRAAVRIHDVGLYLFRDEAGELFFKVMVGGGLGRTPFLSQVLNEKLPWQDLLTYLEAVLRVFNRYGRRDSKYKARIKILVSTLGIEAFRADVEQEFQQIPKEINRITDSELSRIASQFLPAVYQSLGETDLEFATHLQNNSAFSDWYDLNVRPHKVSGYRSVVISTKFPNNIPGDVTSDQMRGIATIAEQYGFGEIRVTHEQNLVLPDIPKSALLAVWTQLNELGLGLANHALLSDMIVCPGASYCNLATAHSFPVAEQVVQAFTLQEQQEIGSVSMNLSGCINSCAHHHIANIGMLGLNKSKTDHYQITLGGRQGMDSRLGKVLGPAIAEAELPNAIRTLFDVYRKYREVDESFIQTVDRLGLEPFKEALYPEAQV</sequence>
<keyword evidence="3" id="KW-0479">Metal-binding</keyword>
<dbReference type="InterPro" id="IPR006067">
    <property type="entry name" value="NO2/SO3_Rdtase_4Fe4S_dom"/>
</dbReference>
<dbReference type="SUPFAM" id="SSF55124">
    <property type="entry name" value="Nitrite/Sulfite reductase N-terminal domain-like"/>
    <property type="match status" value="2"/>
</dbReference>
<evidence type="ECO:0000259" key="8">
    <source>
        <dbReference type="Pfam" id="PF03460"/>
    </source>
</evidence>